<dbReference type="PRINTS" id="PR00980">
    <property type="entry name" value="TRNASYNTHALA"/>
</dbReference>
<sequence>MTVSEVRKRYLDFFAKQGHAVIPSAPIVPENDPTTLFTSSGMQPLVPYLLGEPHPKGNRLVNSQMSFRAGDIEEVGDNRHTTFFEMLGNWSLGDYFKKEQLPWVYEFLTKELKLPKDRLWVTCFAGDEELGLPKDTESAEIWKKIGMPEERILFYDAKKNWWSRSGTPDKMPAGEPGGPDSEIFFDFQTPHDKAFGEGCHPNCDCGRFMEIGNSVFMEYVKNADGTFGKLSKQNVDFGGGLERLTAATLDNPDVFLIDVFDTPRQVLETYSGKKYSDSKATRAFRIILDHTRAASVMLDAGLRPSNTEQGYVLRRLIRRAIREMDRLGIQDPILAEIAGGRKDQFNAEETQFRKTLTHGMHELEKMGEKIDAFMLFTTYGFPVELTEEIVKERGITLDMEAVKQKMVEHQALSRRGAAQKFAGGLADHAEQTVRYHTAHHILLKALQIVLGKDVHQRGSNITSERLRIDFSYGQKMTPEQKAEVEKIVNEKIKEHIPVVRTDMKKEQAEKLGAEHEFGATYPDMVSVYSVGPLDHAFSIEFCGGPHVSNTSELKGTFKILKEEASSAGVRRIKAVLQ</sequence>
<dbReference type="InterPro" id="IPR018164">
    <property type="entry name" value="Ala-tRNA-synth_IIc_N"/>
</dbReference>
<dbReference type="InterPro" id="IPR018165">
    <property type="entry name" value="Ala-tRNA-synth_IIc_core"/>
</dbReference>
<keyword evidence="8" id="KW-0648">Protein biosynthesis</keyword>
<dbReference type="CDD" id="cd00673">
    <property type="entry name" value="AlaRS_core"/>
    <property type="match status" value="1"/>
</dbReference>
<dbReference type="EC" id="6.1.1.7" evidence="2"/>
<keyword evidence="9" id="KW-0030">Aminoacyl-tRNA synthetase</keyword>
<dbReference type="Gene3D" id="3.30.980.10">
    <property type="entry name" value="Threonyl-trna Synthetase, Chain A, domain 2"/>
    <property type="match status" value="1"/>
</dbReference>
<dbReference type="InterPro" id="IPR002318">
    <property type="entry name" value="Ala-tRNA-lgiase_IIc"/>
</dbReference>
<dbReference type="GO" id="GO:0005524">
    <property type="term" value="F:ATP binding"/>
    <property type="evidence" value="ECO:0007669"/>
    <property type="project" value="UniProtKB-KW"/>
</dbReference>
<dbReference type="Gene3D" id="3.30.54.20">
    <property type="match status" value="1"/>
</dbReference>
<reference evidence="11 12" key="1">
    <citation type="journal article" date="2016" name="Nat. Commun.">
        <title>Thousands of microbial genomes shed light on interconnected biogeochemical processes in an aquifer system.</title>
        <authorList>
            <person name="Anantharaman K."/>
            <person name="Brown C.T."/>
            <person name="Hug L.A."/>
            <person name="Sharon I."/>
            <person name="Castelle C.J."/>
            <person name="Probst A.J."/>
            <person name="Thomas B.C."/>
            <person name="Singh A."/>
            <person name="Wilkins M.J."/>
            <person name="Karaoz U."/>
            <person name="Brodie E.L."/>
            <person name="Williams K.H."/>
            <person name="Hubbard S.S."/>
            <person name="Banfield J.F."/>
        </authorList>
    </citation>
    <scope>NUCLEOTIDE SEQUENCE [LARGE SCALE GENOMIC DNA]</scope>
</reference>
<evidence type="ECO:0000313" key="12">
    <source>
        <dbReference type="Proteomes" id="UP000179014"/>
    </source>
</evidence>
<dbReference type="SUPFAM" id="SSF101353">
    <property type="entry name" value="Putative anticodon-binding domain of alanyl-tRNA synthetase (AlaRS)"/>
    <property type="match status" value="1"/>
</dbReference>
<comment type="similarity">
    <text evidence="1">Belongs to the class-II aminoacyl-tRNA synthetase family.</text>
</comment>
<proteinExistence type="inferred from homology"/>
<dbReference type="STRING" id="1798474.A2118_01190"/>
<keyword evidence="4" id="KW-0436">Ligase</keyword>
<dbReference type="PANTHER" id="PTHR11777:SF9">
    <property type="entry name" value="ALANINE--TRNA LIGASE, CYTOPLASMIC"/>
    <property type="match status" value="1"/>
</dbReference>
<dbReference type="InterPro" id="IPR050058">
    <property type="entry name" value="Ala-tRNA_ligase"/>
</dbReference>
<dbReference type="FunFam" id="3.30.980.10:FF:000004">
    <property type="entry name" value="Alanine--tRNA ligase, cytoplasmic"/>
    <property type="match status" value="1"/>
</dbReference>
<evidence type="ECO:0000256" key="2">
    <source>
        <dbReference type="ARBA" id="ARBA00013168"/>
    </source>
</evidence>
<dbReference type="InterPro" id="IPR012947">
    <property type="entry name" value="tRNA_SAD"/>
</dbReference>
<name>A0A1F6BSM4_9BACT</name>
<comment type="caution">
    <text evidence="11">The sequence shown here is derived from an EMBL/GenBank/DDBJ whole genome shotgun (WGS) entry which is preliminary data.</text>
</comment>
<keyword evidence="6" id="KW-0067">ATP-binding</keyword>
<accession>A0A1F6BSM4</accession>
<dbReference type="InterPro" id="IPR018162">
    <property type="entry name" value="Ala-tRNA-ligase_IIc_anticod-bd"/>
</dbReference>
<evidence type="ECO:0000313" key="11">
    <source>
        <dbReference type="EMBL" id="OGG39945.1"/>
    </source>
</evidence>
<dbReference type="Pfam" id="PF07973">
    <property type="entry name" value="tRNA_SAD"/>
    <property type="match status" value="1"/>
</dbReference>
<dbReference type="GO" id="GO:0006419">
    <property type="term" value="P:alanyl-tRNA aminoacylation"/>
    <property type="evidence" value="ECO:0007669"/>
    <property type="project" value="InterPro"/>
</dbReference>
<evidence type="ECO:0000256" key="3">
    <source>
        <dbReference type="ARBA" id="ARBA00022555"/>
    </source>
</evidence>
<evidence type="ECO:0000256" key="7">
    <source>
        <dbReference type="ARBA" id="ARBA00022884"/>
    </source>
</evidence>
<gene>
    <name evidence="11" type="ORF">A2118_01190</name>
</gene>
<evidence type="ECO:0000256" key="1">
    <source>
        <dbReference type="ARBA" id="ARBA00008226"/>
    </source>
</evidence>
<dbReference type="SUPFAM" id="SSF55681">
    <property type="entry name" value="Class II aaRS and biotin synthetases"/>
    <property type="match status" value="1"/>
</dbReference>
<dbReference type="InterPro" id="IPR018163">
    <property type="entry name" value="Thr/Ala-tRNA-synth_IIc_edit"/>
</dbReference>
<dbReference type="Gene3D" id="3.30.930.10">
    <property type="entry name" value="Bira Bifunctional Protein, Domain 2"/>
    <property type="match status" value="1"/>
</dbReference>
<dbReference type="Pfam" id="PF01411">
    <property type="entry name" value="tRNA-synt_2c"/>
    <property type="match status" value="1"/>
</dbReference>
<keyword evidence="7" id="KW-0694">RNA-binding</keyword>
<keyword evidence="3" id="KW-0820">tRNA-binding</keyword>
<feature type="domain" description="Alanyl-transfer RNA synthetases family profile" evidence="10">
    <location>
        <begin position="1"/>
        <end position="577"/>
    </location>
</feature>
<protein>
    <recommendedName>
        <fullName evidence="2">alanine--tRNA ligase</fullName>
        <ecNumber evidence="2">6.1.1.7</ecNumber>
    </recommendedName>
</protein>
<dbReference type="SUPFAM" id="SSF55186">
    <property type="entry name" value="ThrRS/AlaRS common domain"/>
    <property type="match status" value="1"/>
</dbReference>
<dbReference type="GO" id="GO:0000049">
    <property type="term" value="F:tRNA binding"/>
    <property type="evidence" value="ECO:0007669"/>
    <property type="project" value="UniProtKB-KW"/>
</dbReference>
<organism evidence="11 12">
    <name type="scientific">Candidatus Kaiserbacteria bacterium GWA2_50_9</name>
    <dbReference type="NCBI Taxonomy" id="1798474"/>
    <lineage>
        <taxon>Bacteria</taxon>
        <taxon>Candidatus Kaiseribacteriota</taxon>
    </lineage>
</organism>
<dbReference type="GO" id="GO:0004813">
    <property type="term" value="F:alanine-tRNA ligase activity"/>
    <property type="evidence" value="ECO:0007669"/>
    <property type="project" value="UniProtKB-EC"/>
</dbReference>
<evidence type="ECO:0000256" key="5">
    <source>
        <dbReference type="ARBA" id="ARBA00022741"/>
    </source>
</evidence>
<dbReference type="GO" id="GO:0002161">
    <property type="term" value="F:aminoacyl-tRNA deacylase activity"/>
    <property type="evidence" value="ECO:0007669"/>
    <property type="project" value="TreeGrafter"/>
</dbReference>
<evidence type="ECO:0000256" key="6">
    <source>
        <dbReference type="ARBA" id="ARBA00022840"/>
    </source>
</evidence>
<dbReference type="PANTHER" id="PTHR11777">
    <property type="entry name" value="ALANYL-TRNA SYNTHETASE"/>
    <property type="match status" value="1"/>
</dbReference>
<dbReference type="Proteomes" id="UP000179014">
    <property type="component" value="Unassembled WGS sequence"/>
</dbReference>
<dbReference type="SMART" id="SM00863">
    <property type="entry name" value="tRNA_SAD"/>
    <property type="match status" value="1"/>
</dbReference>
<keyword evidence="5" id="KW-0547">Nucleotide-binding</keyword>
<evidence type="ECO:0000259" key="10">
    <source>
        <dbReference type="PROSITE" id="PS50860"/>
    </source>
</evidence>
<evidence type="ECO:0000256" key="4">
    <source>
        <dbReference type="ARBA" id="ARBA00022598"/>
    </source>
</evidence>
<evidence type="ECO:0000256" key="8">
    <source>
        <dbReference type="ARBA" id="ARBA00022917"/>
    </source>
</evidence>
<dbReference type="EMBL" id="MFKN01000036">
    <property type="protein sequence ID" value="OGG39945.1"/>
    <property type="molecule type" value="Genomic_DNA"/>
</dbReference>
<dbReference type="GO" id="GO:0005737">
    <property type="term" value="C:cytoplasm"/>
    <property type="evidence" value="ECO:0007669"/>
    <property type="project" value="InterPro"/>
</dbReference>
<dbReference type="PROSITE" id="PS50860">
    <property type="entry name" value="AA_TRNA_LIGASE_II_ALA"/>
    <property type="match status" value="1"/>
</dbReference>
<dbReference type="AlphaFoldDB" id="A0A1F6BSM4"/>
<evidence type="ECO:0000256" key="9">
    <source>
        <dbReference type="ARBA" id="ARBA00023146"/>
    </source>
</evidence>
<dbReference type="InterPro" id="IPR045864">
    <property type="entry name" value="aa-tRNA-synth_II/BPL/LPL"/>
</dbReference>
<dbReference type="NCBIfam" id="NF002436">
    <property type="entry name" value="PRK01584.1"/>
    <property type="match status" value="1"/>
</dbReference>